<dbReference type="GO" id="GO:0016705">
    <property type="term" value="F:oxidoreductase activity, acting on paired donors, with incorporation or reduction of molecular oxygen"/>
    <property type="evidence" value="ECO:0007669"/>
    <property type="project" value="InterPro"/>
</dbReference>
<name>A0A9P4QR98_9PLEO</name>
<dbReference type="OrthoDB" id="3366823at2759"/>
<keyword evidence="4" id="KW-1185">Reference proteome</keyword>
<evidence type="ECO:0000256" key="1">
    <source>
        <dbReference type="SAM" id="MobiDB-lite"/>
    </source>
</evidence>
<dbReference type="InterPro" id="IPR036396">
    <property type="entry name" value="Cyt_P450_sf"/>
</dbReference>
<dbReference type="PANTHER" id="PTHR24306:SF7">
    <property type="entry name" value="AHBB"/>
    <property type="match status" value="1"/>
</dbReference>
<evidence type="ECO:0000256" key="2">
    <source>
        <dbReference type="SAM" id="Phobius"/>
    </source>
</evidence>
<proteinExistence type="predicted"/>
<dbReference type="AlphaFoldDB" id="A0A9P4QR98"/>
<feature type="region of interest" description="Disordered" evidence="1">
    <location>
        <begin position="334"/>
        <end position="359"/>
    </location>
</feature>
<feature type="compositionally biased region" description="Acidic residues" evidence="1">
    <location>
        <begin position="341"/>
        <end position="353"/>
    </location>
</feature>
<dbReference type="GO" id="GO:0004497">
    <property type="term" value="F:monooxygenase activity"/>
    <property type="evidence" value="ECO:0007669"/>
    <property type="project" value="InterPro"/>
</dbReference>
<dbReference type="PANTHER" id="PTHR24306">
    <property type="match status" value="1"/>
</dbReference>
<dbReference type="GO" id="GO:0020037">
    <property type="term" value="F:heme binding"/>
    <property type="evidence" value="ECO:0007669"/>
    <property type="project" value="InterPro"/>
</dbReference>
<dbReference type="Gene3D" id="1.10.630.10">
    <property type="entry name" value="Cytochrome P450"/>
    <property type="match status" value="1"/>
</dbReference>
<dbReference type="EMBL" id="ML996200">
    <property type="protein sequence ID" value="KAF2731214.1"/>
    <property type="molecule type" value="Genomic_DNA"/>
</dbReference>
<dbReference type="SUPFAM" id="SSF48264">
    <property type="entry name" value="Cytochrome P450"/>
    <property type="match status" value="1"/>
</dbReference>
<keyword evidence="2" id="KW-0472">Membrane</keyword>
<keyword evidence="2" id="KW-0812">Transmembrane</keyword>
<comment type="caution">
    <text evidence="3">The sequence shown here is derived from an EMBL/GenBank/DDBJ whole genome shotgun (WGS) entry which is preliminary data.</text>
</comment>
<organism evidence="3 4">
    <name type="scientific">Polyplosphaeria fusca</name>
    <dbReference type="NCBI Taxonomy" id="682080"/>
    <lineage>
        <taxon>Eukaryota</taxon>
        <taxon>Fungi</taxon>
        <taxon>Dikarya</taxon>
        <taxon>Ascomycota</taxon>
        <taxon>Pezizomycotina</taxon>
        <taxon>Dothideomycetes</taxon>
        <taxon>Pleosporomycetidae</taxon>
        <taxon>Pleosporales</taxon>
        <taxon>Tetraplosphaeriaceae</taxon>
        <taxon>Polyplosphaeria</taxon>
    </lineage>
</organism>
<protein>
    <recommendedName>
        <fullName evidence="5">Cytochrome P450</fullName>
    </recommendedName>
</protein>
<reference evidence="3" key="1">
    <citation type="journal article" date="2020" name="Stud. Mycol.">
        <title>101 Dothideomycetes genomes: a test case for predicting lifestyles and emergence of pathogens.</title>
        <authorList>
            <person name="Haridas S."/>
            <person name="Albert R."/>
            <person name="Binder M."/>
            <person name="Bloem J."/>
            <person name="Labutti K."/>
            <person name="Salamov A."/>
            <person name="Andreopoulos B."/>
            <person name="Baker S."/>
            <person name="Barry K."/>
            <person name="Bills G."/>
            <person name="Bluhm B."/>
            <person name="Cannon C."/>
            <person name="Castanera R."/>
            <person name="Culley D."/>
            <person name="Daum C."/>
            <person name="Ezra D."/>
            <person name="Gonzalez J."/>
            <person name="Henrissat B."/>
            <person name="Kuo A."/>
            <person name="Liang C."/>
            <person name="Lipzen A."/>
            <person name="Lutzoni F."/>
            <person name="Magnuson J."/>
            <person name="Mondo S."/>
            <person name="Nolan M."/>
            <person name="Ohm R."/>
            <person name="Pangilinan J."/>
            <person name="Park H.-J."/>
            <person name="Ramirez L."/>
            <person name="Alfaro M."/>
            <person name="Sun H."/>
            <person name="Tritt A."/>
            <person name="Yoshinaga Y."/>
            <person name="Zwiers L.-H."/>
            <person name="Turgeon B."/>
            <person name="Goodwin S."/>
            <person name="Spatafora J."/>
            <person name="Crous P."/>
            <person name="Grigoriev I."/>
        </authorList>
    </citation>
    <scope>NUCLEOTIDE SEQUENCE</scope>
    <source>
        <strain evidence="3">CBS 125425</strain>
    </source>
</reference>
<evidence type="ECO:0000313" key="4">
    <source>
        <dbReference type="Proteomes" id="UP000799444"/>
    </source>
</evidence>
<evidence type="ECO:0000313" key="3">
    <source>
        <dbReference type="EMBL" id="KAF2731214.1"/>
    </source>
</evidence>
<feature type="transmembrane region" description="Helical" evidence="2">
    <location>
        <begin position="21"/>
        <end position="42"/>
    </location>
</feature>
<accession>A0A9P4QR98</accession>
<dbReference type="GO" id="GO:0005506">
    <property type="term" value="F:iron ion binding"/>
    <property type="evidence" value="ECO:0007669"/>
    <property type="project" value="InterPro"/>
</dbReference>
<keyword evidence="2" id="KW-1133">Transmembrane helix</keyword>
<gene>
    <name evidence="3" type="ORF">EJ04DRAFT_499066</name>
</gene>
<evidence type="ECO:0008006" key="5">
    <source>
        <dbReference type="Google" id="ProtNLM"/>
    </source>
</evidence>
<dbReference type="Proteomes" id="UP000799444">
    <property type="component" value="Unassembled WGS sequence"/>
</dbReference>
<sequence length="664" mass="73294">MGLSKNLFLGVYASNPIIRALFLPMCYAFLASPFALLVIRNYGLDQLLYDYIPTSYKRPEALPQLFVSLVAVLLVTRLVTGNRHGTSQKGGQRRVQLLPYWLPYLRHCAHVVFGGQRWMKDVSDSSIDNIIGYNLAGAQHTLVLYAPLLQELSTKSASLAETELSKWIIPRNAFSMPKSAKAQYLQLRQPISSVLEEEVFSGGQMKKLVAGALAILSQTLPDLTTFNSSLVDQMQWERVADVELTDGTEEVECKLFDLVNEFLCNAVIPPITGPQFPESYQLLATDLADFNKYFYKLALGFPRLFPIPGLPSAAFARRRLLQNLQRLFRELSSPPVQRSVDDDESQSGEETDAETPTPLTALNELFTKHNVPLAVRASVTLELLHTILAEVIPLSFWTLLHIYSQSPSSPPTPSSPFPSDTPLSRIRHETHFFATATQPPSLHPSFPAPPSLTYPSPSDLFSPSSFPYLRSCIRESRRLYTSSLATACLTTPISLTESHPARPSHVLSWTLAAGTFIDIGLSQTLINTSPSNHLAAEKFIPDRFLDTTARAPDSVSPFDTAEGLTTALVAGFVAGVVQLWDLRAAPRKGVWEHLREAQEAAAGGRKVVKKGGGEREVGVWVVPEKGDGAEGGVPRGEVRVRIRRREGLEETGVREREIPKAKGK</sequence>